<dbReference type="InterPro" id="IPR014757">
    <property type="entry name" value="Tscrpt_reg_IclR_C"/>
</dbReference>
<dbReference type="AlphaFoldDB" id="M0LUM3"/>
<dbReference type="Proteomes" id="UP000011566">
    <property type="component" value="Unassembled WGS sequence"/>
</dbReference>
<dbReference type="InterPro" id="IPR005471">
    <property type="entry name" value="Tscrpt_reg_IclR_N"/>
</dbReference>
<feature type="domain" description="IclR-ED" evidence="5">
    <location>
        <begin position="69"/>
        <end position="264"/>
    </location>
</feature>
<comment type="caution">
    <text evidence="6">The sequence shown here is derived from an EMBL/GenBank/DDBJ whole genome shotgun (WGS) entry which is preliminary data.</text>
</comment>
<accession>M0LUM3</accession>
<dbReference type="InterPro" id="IPR036388">
    <property type="entry name" value="WH-like_DNA-bd_sf"/>
</dbReference>
<dbReference type="GO" id="GO:0045892">
    <property type="term" value="P:negative regulation of DNA-templated transcription"/>
    <property type="evidence" value="ECO:0007669"/>
    <property type="project" value="TreeGrafter"/>
</dbReference>
<dbReference type="PROSITE" id="PS51077">
    <property type="entry name" value="HTH_ICLR"/>
    <property type="match status" value="1"/>
</dbReference>
<dbReference type="SMART" id="SM00346">
    <property type="entry name" value="HTH_ICLR"/>
    <property type="match status" value="1"/>
</dbReference>
<keyword evidence="3" id="KW-0804">Transcription</keyword>
<dbReference type="Gene3D" id="3.30.450.40">
    <property type="match status" value="1"/>
</dbReference>
<keyword evidence="2" id="KW-0238">DNA-binding</keyword>
<dbReference type="EMBL" id="AOMB01000035">
    <property type="protein sequence ID" value="EMA37272.1"/>
    <property type="molecule type" value="Genomic_DNA"/>
</dbReference>
<dbReference type="InterPro" id="IPR011991">
    <property type="entry name" value="ArsR-like_HTH"/>
</dbReference>
<reference evidence="6 7" key="1">
    <citation type="journal article" date="2014" name="PLoS Genet.">
        <title>Phylogenetically driven sequencing of extremely halophilic archaea reveals strategies for static and dynamic osmo-response.</title>
        <authorList>
            <person name="Becker E.A."/>
            <person name="Seitzer P.M."/>
            <person name="Tritt A."/>
            <person name="Larsen D."/>
            <person name="Krusor M."/>
            <person name="Yao A.I."/>
            <person name="Wu D."/>
            <person name="Madern D."/>
            <person name="Eisen J.A."/>
            <person name="Darling A.E."/>
            <person name="Facciotti M.T."/>
        </authorList>
    </citation>
    <scope>NUCLEOTIDE SEQUENCE [LARGE SCALE GENOMIC DNA]</scope>
    <source>
        <strain evidence="6 7">100A6</strain>
    </source>
</reference>
<evidence type="ECO:0000259" key="4">
    <source>
        <dbReference type="PROSITE" id="PS51077"/>
    </source>
</evidence>
<protein>
    <submittedName>
        <fullName evidence="6">IclR family transcriptional regulator</fullName>
    </submittedName>
</protein>
<keyword evidence="1" id="KW-0805">Transcription regulation</keyword>
<dbReference type="CDD" id="cd00090">
    <property type="entry name" value="HTH_ARSR"/>
    <property type="match status" value="1"/>
</dbReference>
<keyword evidence="7" id="KW-1185">Reference proteome</keyword>
<dbReference type="SUPFAM" id="SSF46785">
    <property type="entry name" value="Winged helix' DNA-binding domain"/>
    <property type="match status" value="1"/>
</dbReference>
<name>M0LUM3_9EURY</name>
<organism evidence="6 7">
    <name type="scientific">Halococcus hamelinensis 100A6</name>
    <dbReference type="NCBI Taxonomy" id="1132509"/>
    <lineage>
        <taxon>Archaea</taxon>
        <taxon>Methanobacteriati</taxon>
        <taxon>Methanobacteriota</taxon>
        <taxon>Stenosarchaea group</taxon>
        <taxon>Halobacteria</taxon>
        <taxon>Halobacteriales</taxon>
        <taxon>Halococcaceae</taxon>
        <taxon>Halococcus</taxon>
    </lineage>
</organism>
<evidence type="ECO:0000313" key="6">
    <source>
        <dbReference type="EMBL" id="EMA37272.1"/>
    </source>
</evidence>
<evidence type="ECO:0000256" key="2">
    <source>
        <dbReference type="ARBA" id="ARBA00023125"/>
    </source>
</evidence>
<dbReference type="InterPro" id="IPR036390">
    <property type="entry name" value="WH_DNA-bd_sf"/>
</dbReference>
<proteinExistence type="predicted"/>
<dbReference type="PANTHER" id="PTHR30136">
    <property type="entry name" value="HELIX-TURN-HELIX TRANSCRIPTIONAL REGULATOR, ICLR FAMILY"/>
    <property type="match status" value="1"/>
</dbReference>
<dbReference type="PANTHER" id="PTHR30136:SF35">
    <property type="entry name" value="HTH-TYPE TRANSCRIPTIONAL REGULATOR RV1719"/>
    <property type="match status" value="1"/>
</dbReference>
<dbReference type="eggNOG" id="arCOG02798">
    <property type="taxonomic scope" value="Archaea"/>
</dbReference>
<dbReference type="GO" id="GO:0003700">
    <property type="term" value="F:DNA-binding transcription factor activity"/>
    <property type="evidence" value="ECO:0007669"/>
    <property type="project" value="TreeGrafter"/>
</dbReference>
<evidence type="ECO:0000256" key="3">
    <source>
        <dbReference type="ARBA" id="ARBA00023163"/>
    </source>
</evidence>
<feature type="domain" description="HTH iclR-type" evidence="4">
    <location>
        <begin position="9"/>
        <end position="75"/>
    </location>
</feature>
<evidence type="ECO:0000256" key="1">
    <source>
        <dbReference type="ARBA" id="ARBA00023015"/>
    </source>
</evidence>
<evidence type="ECO:0000313" key="7">
    <source>
        <dbReference type="Proteomes" id="UP000011566"/>
    </source>
</evidence>
<dbReference type="Pfam" id="PF01614">
    <property type="entry name" value="IclR_C"/>
    <property type="match status" value="1"/>
</dbReference>
<dbReference type="InterPro" id="IPR029016">
    <property type="entry name" value="GAF-like_dom_sf"/>
</dbReference>
<gene>
    <name evidence="6" type="ORF">C447_12912</name>
</gene>
<dbReference type="RefSeq" id="WP_007694496.1">
    <property type="nucleotide sequence ID" value="NZ_AJRK01000059.1"/>
</dbReference>
<dbReference type="OrthoDB" id="14763at2157"/>
<dbReference type="InterPro" id="IPR050707">
    <property type="entry name" value="HTH_MetabolicPath_Reg"/>
</dbReference>
<dbReference type="PATRIC" id="fig|1132509.6.peg.2984"/>
<sequence length="270" mass="30602">MNEEGDNIIKTTARSLDLLNAIKDSGGATVAELEAQSDLNRSTIYKHLNTMVEMGYLTTRGDEYFPGYELFHLGEFVKKRVVNYRRIKRKTDELKETLPEQVEYGLESNGLIVGYLPSTEYDSGLFRDLTEDGKKNVVDYAGSKAFMHSNALGKALLAQKSDGEIEEIIARYGLPEQAKKTVTSPDELFRDIDVIREQGYATTDEEWDNGLREVGIVVEPTEGVVLGGFNVFGPVYKIDDRRLNEELPRVLREYVAELEEDIVEDWEQSE</sequence>
<evidence type="ECO:0000259" key="5">
    <source>
        <dbReference type="PROSITE" id="PS51078"/>
    </source>
</evidence>
<dbReference type="Pfam" id="PF09339">
    <property type="entry name" value="HTH_IclR"/>
    <property type="match status" value="1"/>
</dbReference>
<dbReference type="GO" id="GO:0003677">
    <property type="term" value="F:DNA binding"/>
    <property type="evidence" value="ECO:0007669"/>
    <property type="project" value="UniProtKB-KW"/>
</dbReference>
<dbReference type="SUPFAM" id="SSF55781">
    <property type="entry name" value="GAF domain-like"/>
    <property type="match status" value="1"/>
</dbReference>
<dbReference type="PROSITE" id="PS51078">
    <property type="entry name" value="ICLR_ED"/>
    <property type="match status" value="1"/>
</dbReference>
<dbReference type="Gene3D" id="1.10.10.10">
    <property type="entry name" value="Winged helix-like DNA-binding domain superfamily/Winged helix DNA-binding domain"/>
    <property type="match status" value="1"/>
</dbReference>